<comment type="subunit">
    <text evidence="15">Homodimers and heterodimers.</text>
</comment>
<dbReference type="GO" id="GO:0005634">
    <property type="term" value="C:nucleus"/>
    <property type="evidence" value="ECO:0007669"/>
    <property type="project" value="UniProtKB-SubCell"/>
</dbReference>
<sequence length="1057" mass="115632">MASSMEKATTGVLRNAAALLDEMQLMGETQGVMLVFLVPPSGSKKVAINSELWHACAGPLVCLPQRGSLVYYFPQGHSEQVAATTRKTPNSRIPNYPSLSSQLLCQVHNITLHADKETDEIYAQMTLQPVHSVRQPKRHLLTTGWSLFVGAKRLKAGDSVLFIRDEKSQLLVGVRRAIRQQPALSSSVLSTDSMHLGVLAAAAHAASSGGSFTIYYNPRTSPSPFVIPLARYNKATYMQPSVGMRFAMMFETEESSKRRCTGTIVGISDYDPIRWPNSKWRNLQVEWDEHGYGERPERVSIWDVETPENTLVFSSPSLNSKRQCLPSYGVPGLQVASANMSLIPRAQGNPYGSFQHMPTIGSELALMLLNQSGQNLGNPLNCHQSSFSSIIQNIKHSYLPPSIFGTSTGSTKQEARPSNETQQQLSTPNIQKYDQESYEVQPGIDSISAQELNVAREPRNADSYSSQSISGQNSKDEARNKTRKNKKGSSRKTISDKSELSSVPSQICDDQLHGPEGKLEAEQTNSGNNEDTFGTVTRGNFAGDFHIQQPEQHEMSEPSKSPDGGKSVSSFPNQGCFSQFFEGLDWMTQSSYYQDSNGIQSISASENIFNPSADMPSTINGDTMEAFQNSCLSDCFPSSIQEFISSPELNSLTFMSPEMQHLDVQHDGSNMPSTSNSYVQMSFSEESGNQSQASLSGLHMDAIHISMNNSSCSQPLTTGSFDAGVFSKLPNLKESQALPLPEIHDSSMGTPSCSMDAAEYSIDRSMKPMKPPVRTYTKVQKAGSVGRSIDVTRFRDYHELRSAIACMFGLQGKLEHPGTSDWKLVYVDYENDVLLVGDDPWDEGVATQDAKIGSETPAADGVGDAGRKRPGGSDGPAPAPSDKRRRPEPSSSSGSRDRHHRRAPSAQEKVRASHILIKHEGSRRKASWRDPEGVAISATTRDDAADLVRALREQIVSGERKFEEVAAENSDCNSAKRGGDLGSFGRGKMQKPFEKAAFALKVGEISDVVDTESVCYDYEYLLTTRKSSVSWTRATAAARHSTANNMTPGQLMALCSL</sequence>
<dbReference type="Pfam" id="PF00639">
    <property type="entry name" value="Rotamase"/>
    <property type="match status" value="1"/>
</dbReference>
<feature type="region of interest" description="Disordered" evidence="16">
    <location>
        <begin position="848"/>
        <end position="931"/>
    </location>
</feature>
<reference evidence="20" key="2">
    <citation type="submission" date="2021-12" db="EMBL/GenBank/DDBJ databases">
        <title>Resequencing data analysis of finger millet.</title>
        <authorList>
            <person name="Hatakeyama M."/>
            <person name="Aluri S."/>
            <person name="Balachadran M.T."/>
            <person name="Sivarajan S.R."/>
            <person name="Poveda L."/>
            <person name="Shimizu-Inatsugi R."/>
            <person name="Schlapbach R."/>
            <person name="Sreeman S.M."/>
            <person name="Shimizu K.K."/>
        </authorList>
    </citation>
    <scope>NUCLEOTIDE SEQUENCE</scope>
</reference>
<keyword evidence="10 14" id="KW-0413">Isomerase</keyword>
<comment type="similarity">
    <text evidence="5 15">Belongs to the ARF family.</text>
</comment>
<feature type="region of interest" description="Disordered" evidence="16">
    <location>
        <begin position="454"/>
        <end position="540"/>
    </location>
</feature>
<dbReference type="PROSITE" id="PS50198">
    <property type="entry name" value="PPIC_PPIASE_2"/>
    <property type="match status" value="1"/>
</dbReference>
<dbReference type="GO" id="GO:0006355">
    <property type="term" value="P:regulation of DNA-templated transcription"/>
    <property type="evidence" value="ECO:0007669"/>
    <property type="project" value="InterPro"/>
</dbReference>
<evidence type="ECO:0000256" key="11">
    <source>
        <dbReference type="ARBA" id="ARBA00023242"/>
    </source>
</evidence>
<feature type="domain" description="PB1" evidence="19">
    <location>
        <begin position="774"/>
        <end position="858"/>
    </location>
</feature>
<organism evidence="20 21">
    <name type="scientific">Eleusine coracana subsp. coracana</name>
    <dbReference type="NCBI Taxonomy" id="191504"/>
    <lineage>
        <taxon>Eukaryota</taxon>
        <taxon>Viridiplantae</taxon>
        <taxon>Streptophyta</taxon>
        <taxon>Embryophyta</taxon>
        <taxon>Tracheophyta</taxon>
        <taxon>Spermatophyta</taxon>
        <taxon>Magnoliopsida</taxon>
        <taxon>Liliopsida</taxon>
        <taxon>Poales</taxon>
        <taxon>Poaceae</taxon>
        <taxon>PACMAD clade</taxon>
        <taxon>Chloridoideae</taxon>
        <taxon>Cynodonteae</taxon>
        <taxon>Eleusininae</taxon>
        <taxon>Eleusine</taxon>
    </lineage>
</organism>
<dbReference type="InterPro" id="IPR010525">
    <property type="entry name" value="ARF_dom"/>
</dbReference>
<feature type="compositionally biased region" description="Polar residues" evidence="16">
    <location>
        <begin position="522"/>
        <end position="538"/>
    </location>
</feature>
<keyword evidence="11 15" id="KW-0539">Nucleus</keyword>
<dbReference type="Pfam" id="PF06507">
    <property type="entry name" value="ARF_AD"/>
    <property type="match status" value="1"/>
</dbReference>
<dbReference type="InterPro" id="IPR000297">
    <property type="entry name" value="PPIase_PpiC"/>
</dbReference>
<evidence type="ECO:0000256" key="15">
    <source>
        <dbReference type="RuleBase" id="RU004561"/>
    </source>
</evidence>
<keyword evidence="9 15" id="KW-0804">Transcription</keyword>
<evidence type="ECO:0000256" key="4">
    <source>
        <dbReference type="ARBA" id="ARBA00007656"/>
    </source>
</evidence>
<feature type="region of interest" description="Disordered" evidence="16">
    <location>
        <begin position="402"/>
        <end position="430"/>
    </location>
</feature>
<dbReference type="InterPro" id="IPR044835">
    <property type="entry name" value="ARF_plant"/>
</dbReference>
<dbReference type="Gene3D" id="3.10.50.40">
    <property type="match status" value="1"/>
</dbReference>
<evidence type="ECO:0000256" key="8">
    <source>
        <dbReference type="ARBA" id="ARBA00023125"/>
    </source>
</evidence>
<dbReference type="InterPro" id="IPR046357">
    <property type="entry name" value="PPIase_dom_sf"/>
</dbReference>
<dbReference type="Gene3D" id="2.30.30.1040">
    <property type="match status" value="1"/>
</dbReference>
<dbReference type="GO" id="GO:0003755">
    <property type="term" value="F:peptidyl-prolyl cis-trans isomerase activity"/>
    <property type="evidence" value="ECO:0007669"/>
    <property type="project" value="UniProtKB-KW"/>
</dbReference>
<dbReference type="FunFam" id="2.30.30.1040:FF:000001">
    <property type="entry name" value="Auxin response factor"/>
    <property type="match status" value="1"/>
</dbReference>
<evidence type="ECO:0000256" key="5">
    <source>
        <dbReference type="ARBA" id="ARBA00007853"/>
    </source>
</evidence>
<gene>
    <name evidence="20" type="primary">ga18693</name>
    <name evidence="20" type="ORF">PR202_ga18693</name>
</gene>
<keyword evidence="6 15" id="KW-0805">Transcription regulation</keyword>
<evidence type="ECO:0000256" key="3">
    <source>
        <dbReference type="ARBA" id="ARBA00004123"/>
    </source>
</evidence>
<dbReference type="InterPro" id="IPR023058">
    <property type="entry name" value="PPIase_PpiC_CS"/>
</dbReference>
<evidence type="ECO:0000259" key="17">
    <source>
        <dbReference type="PROSITE" id="PS50198"/>
    </source>
</evidence>
<evidence type="ECO:0000256" key="13">
    <source>
        <dbReference type="ARBA" id="ARBA00054757"/>
    </source>
</evidence>
<dbReference type="InterPro" id="IPR003340">
    <property type="entry name" value="B3_DNA-bd"/>
</dbReference>
<keyword evidence="12 15" id="KW-0927">Auxin signaling pathway</keyword>
<comment type="function">
    <text evidence="13">Prolyl cis/trans isomerase with specificity for phospho-Ser-Pro bonds.</text>
</comment>
<evidence type="ECO:0000313" key="21">
    <source>
        <dbReference type="Proteomes" id="UP001054889"/>
    </source>
</evidence>
<feature type="domain" description="PpiC" evidence="17">
    <location>
        <begin position="907"/>
        <end position="1012"/>
    </location>
</feature>
<evidence type="ECO:0000256" key="14">
    <source>
        <dbReference type="PROSITE-ProRule" id="PRU00278"/>
    </source>
</evidence>
<dbReference type="AlphaFoldDB" id="A0AAV5CSH4"/>
<feature type="compositionally biased region" description="Polar residues" evidence="16">
    <location>
        <begin position="404"/>
        <end position="430"/>
    </location>
</feature>
<evidence type="ECO:0000256" key="10">
    <source>
        <dbReference type="ARBA" id="ARBA00023235"/>
    </source>
</evidence>
<reference evidence="20" key="1">
    <citation type="journal article" date="2018" name="DNA Res.">
        <title>Multiple hybrid de novo genome assembly of finger millet, an orphan allotetraploid crop.</title>
        <authorList>
            <person name="Hatakeyama M."/>
            <person name="Aluri S."/>
            <person name="Balachadran M.T."/>
            <person name="Sivarajan S.R."/>
            <person name="Patrignani A."/>
            <person name="Gruter S."/>
            <person name="Poveda L."/>
            <person name="Shimizu-Inatsugi R."/>
            <person name="Baeten J."/>
            <person name="Francoijs K.J."/>
            <person name="Nataraja K.N."/>
            <person name="Reddy Y.A.N."/>
            <person name="Phadnis S."/>
            <person name="Ravikumar R.L."/>
            <person name="Schlapbach R."/>
            <person name="Sreeman S.M."/>
            <person name="Shimizu K.K."/>
        </authorList>
    </citation>
    <scope>NUCLEOTIDE SEQUENCE</scope>
</reference>
<dbReference type="Proteomes" id="UP001054889">
    <property type="component" value="Unassembled WGS sequence"/>
</dbReference>
<comment type="function">
    <text evidence="2 15">Auxin response factors (ARFs) are transcriptional factors that bind specifically to the DNA sequence 5'-TGTCTC-3' found in the auxin-responsive promoter elements (AuxREs).</text>
</comment>
<evidence type="ECO:0000256" key="12">
    <source>
        <dbReference type="ARBA" id="ARBA00023294"/>
    </source>
</evidence>
<comment type="caution">
    <text evidence="20">The sequence shown here is derived from an EMBL/GenBank/DDBJ whole genome shotgun (WGS) entry which is preliminary data.</text>
</comment>
<dbReference type="Pfam" id="PF02362">
    <property type="entry name" value="B3"/>
    <property type="match status" value="1"/>
</dbReference>
<dbReference type="FunFam" id="3.10.50.40:FF:000010">
    <property type="entry name" value="Peptidyl-prolyl cis-trans isomerase Pin1"/>
    <property type="match status" value="1"/>
</dbReference>
<dbReference type="PANTHER" id="PTHR31384">
    <property type="entry name" value="AUXIN RESPONSE FACTOR 4-RELATED"/>
    <property type="match status" value="1"/>
</dbReference>
<evidence type="ECO:0000256" key="2">
    <source>
        <dbReference type="ARBA" id="ARBA00003182"/>
    </source>
</evidence>
<proteinExistence type="inferred from homology"/>
<evidence type="ECO:0000313" key="20">
    <source>
        <dbReference type="EMBL" id="GJN01427.1"/>
    </source>
</evidence>
<dbReference type="SUPFAM" id="SSF101936">
    <property type="entry name" value="DNA-binding pseudobarrel domain"/>
    <property type="match status" value="1"/>
</dbReference>
<evidence type="ECO:0000256" key="16">
    <source>
        <dbReference type="SAM" id="MobiDB-lite"/>
    </source>
</evidence>
<dbReference type="GO" id="GO:0009734">
    <property type="term" value="P:auxin-activated signaling pathway"/>
    <property type="evidence" value="ECO:0007669"/>
    <property type="project" value="UniProtKB-KW"/>
</dbReference>
<feature type="region of interest" description="Disordered" evidence="16">
    <location>
        <begin position="550"/>
        <end position="569"/>
    </location>
</feature>
<dbReference type="CDD" id="cd10017">
    <property type="entry name" value="B3_DNA"/>
    <property type="match status" value="1"/>
</dbReference>
<evidence type="ECO:0000256" key="7">
    <source>
        <dbReference type="ARBA" id="ARBA00023110"/>
    </source>
</evidence>
<dbReference type="SUPFAM" id="SSF54534">
    <property type="entry name" value="FKBP-like"/>
    <property type="match status" value="1"/>
</dbReference>
<dbReference type="EMBL" id="BQKI01000009">
    <property type="protein sequence ID" value="GJN01427.1"/>
    <property type="molecule type" value="Genomic_DNA"/>
</dbReference>
<keyword evidence="8 15" id="KW-0238">DNA-binding</keyword>
<evidence type="ECO:0000259" key="19">
    <source>
        <dbReference type="PROSITE" id="PS51745"/>
    </source>
</evidence>
<comment type="subcellular location">
    <subcellularLocation>
        <location evidence="3 15">Nucleus</location>
    </subcellularLocation>
</comment>
<dbReference type="PROSITE" id="PS01096">
    <property type="entry name" value="PPIC_PPIASE_1"/>
    <property type="match status" value="1"/>
</dbReference>
<evidence type="ECO:0000256" key="6">
    <source>
        <dbReference type="ARBA" id="ARBA00023015"/>
    </source>
</evidence>
<dbReference type="PROSITE" id="PS50863">
    <property type="entry name" value="B3"/>
    <property type="match status" value="1"/>
</dbReference>
<feature type="compositionally biased region" description="Basic and acidic residues" evidence="16">
    <location>
        <begin position="510"/>
        <end position="521"/>
    </location>
</feature>
<dbReference type="InterPro" id="IPR053793">
    <property type="entry name" value="PB1-like"/>
</dbReference>
<evidence type="ECO:0000256" key="9">
    <source>
        <dbReference type="ARBA" id="ARBA00023163"/>
    </source>
</evidence>
<dbReference type="SUPFAM" id="SSF54277">
    <property type="entry name" value="CAD &amp; PB1 domains"/>
    <property type="match status" value="1"/>
</dbReference>
<dbReference type="Gene3D" id="3.10.20.90">
    <property type="entry name" value="Phosphatidylinositol 3-kinase Catalytic Subunit, Chain A, domain 1"/>
    <property type="match status" value="1"/>
</dbReference>
<comment type="catalytic activity">
    <reaction evidence="1">
        <text>[protein]-peptidylproline (omega=180) = [protein]-peptidylproline (omega=0)</text>
        <dbReference type="Rhea" id="RHEA:16237"/>
        <dbReference type="Rhea" id="RHEA-COMP:10747"/>
        <dbReference type="Rhea" id="RHEA-COMP:10748"/>
        <dbReference type="ChEBI" id="CHEBI:83833"/>
        <dbReference type="ChEBI" id="CHEBI:83834"/>
        <dbReference type="EC" id="5.2.1.8"/>
    </reaction>
</comment>
<dbReference type="PROSITE" id="PS51745">
    <property type="entry name" value="PB1"/>
    <property type="match status" value="1"/>
</dbReference>
<dbReference type="InterPro" id="IPR015300">
    <property type="entry name" value="DNA-bd_pseudobarrel_sf"/>
</dbReference>
<dbReference type="GO" id="GO:0003677">
    <property type="term" value="F:DNA binding"/>
    <property type="evidence" value="ECO:0007669"/>
    <property type="project" value="UniProtKB-KW"/>
</dbReference>
<dbReference type="PANTHER" id="PTHR31384:SF10">
    <property type="entry name" value="AUXIN RESPONSE FACTOR 5"/>
    <property type="match status" value="1"/>
</dbReference>
<comment type="similarity">
    <text evidence="4">Belongs to the PpiC/parvulin rotamase family.</text>
</comment>
<accession>A0AAV5CSH4</accession>
<protein>
    <recommendedName>
        <fullName evidence="15">Auxin response factor</fullName>
    </recommendedName>
</protein>
<evidence type="ECO:0000256" key="1">
    <source>
        <dbReference type="ARBA" id="ARBA00000971"/>
    </source>
</evidence>
<name>A0AAV5CSH4_ELECO</name>
<feature type="compositionally biased region" description="Low complexity" evidence="16">
    <location>
        <begin position="463"/>
        <end position="473"/>
    </location>
</feature>
<keyword evidence="7 14" id="KW-0697">Rotamase</keyword>
<dbReference type="Gene3D" id="2.40.330.10">
    <property type="entry name" value="DNA-binding pseudobarrel domain"/>
    <property type="match status" value="1"/>
</dbReference>
<feature type="compositionally biased region" description="Basic residues" evidence="16">
    <location>
        <begin position="481"/>
        <end position="490"/>
    </location>
</feature>
<evidence type="ECO:0000259" key="18">
    <source>
        <dbReference type="PROSITE" id="PS50863"/>
    </source>
</evidence>
<keyword evidence="21" id="KW-1185">Reference proteome</keyword>
<feature type="domain" description="TF-B3" evidence="18">
    <location>
        <begin position="138"/>
        <end position="178"/>
    </location>
</feature>